<name>A0ABT0KQM2_9GAMM</name>
<dbReference type="InterPro" id="IPR020449">
    <property type="entry name" value="Tscrpt_reg_AraC-type_HTH"/>
</dbReference>
<dbReference type="InterPro" id="IPR009057">
    <property type="entry name" value="Homeodomain-like_sf"/>
</dbReference>
<evidence type="ECO:0000256" key="2">
    <source>
        <dbReference type="ARBA" id="ARBA00023125"/>
    </source>
</evidence>
<organism evidence="5 6">
    <name type="scientific">Shewanella electrodiphila</name>
    <dbReference type="NCBI Taxonomy" id="934143"/>
    <lineage>
        <taxon>Bacteria</taxon>
        <taxon>Pseudomonadati</taxon>
        <taxon>Pseudomonadota</taxon>
        <taxon>Gammaproteobacteria</taxon>
        <taxon>Alteromonadales</taxon>
        <taxon>Shewanellaceae</taxon>
        <taxon>Shewanella</taxon>
    </lineage>
</organism>
<evidence type="ECO:0000259" key="4">
    <source>
        <dbReference type="PROSITE" id="PS01124"/>
    </source>
</evidence>
<dbReference type="RefSeq" id="WP_248955927.1">
    <property type="nucleotide sequence ID" value="NZ_JAKIKU010000006.1"/>
</dbReference>
<keyword evidence="2" id="KW-0238">DNA-binding</keyword>
<dbReference type="SUPFAM" id="SSF46689">
    <property type="entry name" value="Homeodomain-like"/>
    <property type="match status" value="1"/>
</dbReference>
<dbReference type="PANTHER" id="PTHR40055">
    <property type="entry name" value="TRANSCRIPTIONAL REGULATOR YGIV-RELATED"/>
    <property type="match status" value="1"/>
</dbReference>
<dbReference type="InterPro" id="IPR029442">
    <property type="entry name" value="GyrI-like"/>
</dbReference>
<evidence type="ECO:0000313" key="5">
    <source>
        <dbReference type="EMBL" id="MCL1046141.1"/>
    </source>
</evidence>
<dbReference type="Gene3D" id="3.20.80.10">
    <property type="entry name" value="Regulatory factor, effector binding domain"/>
    <property type="match status" value="1"/>
</dbReference>
<dbReference type="SMART" id="SM00342">
    <property type="entry name" value="HTH_ARAC"/>
    <property type="match status" value="1"/>
</dbReference>
<dbReference type="InterPro" id="IPR018060">
    <property type="entry name" value="HTH_AraC"/>
</dbReference>
<sequence>MEKISQRFEHVLSHIDNNLTSRLDCKLLASIAQVPECHFDFIFHSLFHTRTEDYIGLLRNLEAAQQLGFDKAIPISTVAESAGFASEASFTEAFTKAIGQSPSQFQLTPDWGNFFEKQQPLKTLSEGHDELTADQVNIELVELEAIPLIAIEHRTQAQYLPQTIEAMRAFRQAHHLSPDTSRTFNFIYQSAAEPLQQFNIDIAVSVTQTQKADLRSVIDVSDYFMESMISEGRYATFLHSGSDEDLNKKVKYLYGTWLNEQSQNKAIQLKKLPLIFEKLNITQPQQIKTRVYLGFV</sequence>
<dbReference type="InterPro" id="IPR010499">
    <property type="entry name" value="AraC_E-bd"/>
</dbReference>
<proteinExistence type="predicted"/>
<gene>
    <name evidence="5" type="ORF">L2737_12480</name>
</gene>
<comment type="caution">
    <text evidence="5">The sequence shown here is derived from an EMBL/GenBank/DDBJ whole genome shotgun (WGS) entry which is preliminary data.</text>
</comment>
<keyword evidence="3" id="KW-0804">Transcription</keyword>
<dbReference type="InterPro" id="IPR011256">
    <property type="entry name" value="Reg_factor_effector_dom_sf"/>
</dbReference>
<dbReference type="PRINTS" id="PR00032">
    <property type="entry name" value="HTHARAC"/>
</dbReference>
<keyword evidence="6" id="KW-1185">Reference proteome</keyword>
<dbReference type="SUPFAM" id="SSF55136">
    <property type="entry name" value="Probable bacterial effector-binding domain"/>
    <property type="match status" value="1"/>
</dbReference>
<dbReference type="PROSITE" id="PS01124">
    <property type="entry name" value="HTH_ARAC_FAMILY_2"/>
    <property type="match status" value="1"/>
</dbReference>
<dbReference type="PANTHER" id="PTHR40055:SF2">
    <property type="entry name" value="DNA GYRASE INHIBITOR"/>
    <property type="match status" value="1"/>
</dbReference>
<dbReference type="InterPro" id="IPR050908">
    <property type="entry name" value="SmbC-like"/>
</dbReference>
<reference evidence="5 6" key="1">
    <citation type="submission" date="2022-01" db="EMBL/GenBank/DDBJ databases">
        <title>Whole genome-based taxonomy of the Shewanellaceae.</title>
        <authorList>
            <person name="Martin-Rodriguez A.J."/>
        </authorList>
    </citation>
    <scope>NUCLEOTIDE SEQUENCE [LARGE SCALE GENOMIC DNA]</scope>
    <source>
        <strain evidence="5 6">DSM 24955</strain>
    </source>
</reference>
<dbReference type="Pfam" id="PF06445">
    <property type="entry name" value="GyrI-like"/>
    <property type="match status" value="1"/>
</dbReference>
<evidence type="ECO:0000313" key="6">
    <source>
        <dbReference type="Proteomes" id="UP001202134"/>
    </source>
</evidence>
<evidence type="ECO:0000256" key="1">
    <source>
        <dbReference type="ARBA" id="ARBA00023015"/>
    </source>
</evidence>
<dbReference type="Gene3D" id="1.10.10.60">
    <property type="entry name" value="Homeodomain-like"/>
    <property type="match status" value="1"/>
</dbReference>
<protein>
    <submittedName>
        <fullName evidence="5">AraC family transcriptional regulator</fullName>
    </submittedName>
</protein>
<evidence type="ECO:0000256" key="3">
    <source>
        <dbReference type="ARBA" id="ARBA00023163"/>
    </source>
</evidence>
<feature type="domain" description="HTH araC/xylS-type" evidence="4">
    <location>
        <begin position="9"/>
        <end position="108"/>
    </location>
</feature>
<dbReference type="Proteomes" id="UP001202134">
    <property type="component" value="Unassembled WGS sequence"/>
</dbReference>
<dbReference type="SMART" id="SM00871">
    <property type="entry name" value="AraC_E_bind"/>
    <property type="match status" value="1"/>
</dbReference>
<accession>A0ABT0KQM2</accession>
<keyword evidence="1" id="KW-0805">Transcription regulation</keyword>
<dbReference type="Pfam" id="PF12833">
    <property type="entry name" value="HTH_18"/>
    <property type="match status" value="1"/>
</dbReference>
<dbReference type="EMBL" id="JAKIKU010000006">
    <property type="protein sequence ID" value="MCL1046141.1"/>
    <property type="molecule type" value="Genomic_DNA"/>
</dbReference>